<dbReference type="Proteomes" id="UP001243856">
    <property type="component" value="Unassembled WGS sequence"/>
</dbReference>
<dbReference type="SUPFAM" id="SSF54637">
    <property type="entry name" value="Thioesterase/thiol ester dehydrase-isomerase"/>
    <property type="match status" value="1"/>
</dbReference>
<evidence type="ECO:0000256" key="2">
    <source>
        <dbReference type="ARBA" id="ARBA00022801"/>
    </source>
</evidence>
<comment type="similarity">
    <text evidence="1">Belongs to the thioesterase PaaI family.</text>
</comment>
<dbReference type="EMBL" id="JASNVK010000001">
    <property type="protein sequence ID" value="MDK4299658.1"/>
    <property type="molecule type" value="Genomic_DNA"/>
</dbReference>
<keyword evidence="2 5" id="KW-0378">Hydrolase</keyword>
<protein>
    <submittedName>
        <fullName evidence="5">PaaI family thioesterase</fullName>
        <ecNumber evidence="5">3.1.2.-</ecNumber>
    </submittedName>
</protein>
<dbReference type="NCBIfam" id="TIGR00369">
    <property type="entry name" value="unchar_dom_1"/>
    <property type="match status" value="1"/>
</dbReference>
<dbReference type="GO" id="GO:0061522">
    <property type="term" value="F:1,4-dihydroxy-2-naphthoyl-CoA thioesterase activity"/>
    <property type="evidence" value="ECO:0007669"/>
    <property type="project" value="TreeGrafter"/>
</dbReference>
<evidence type="ECO:0000313" key="4">
    <source>
        <dbReference type="EMBL" id="MDK4299658.1"/>
    </source>
</evidence>
<dbReference type="EC" id="3.1.2.-" evidence="5"/>
<dbReference type="Proteomes" id="UP001226160">
    <property type="component" value="Unassembled WGS sequence"/>
</dbReference>
<dbReference type="RefSeq" id="WP_018119515.1">
    <property type="nucleotide sequence ID" value="NZ_CABIYR010000002.1"/>
</dbReference>
<organism evidence="5 6">
    <name type="scientific">Corynebacterium propinquum</name>
    <dbReference type="NCBI Taxonomy" id="43769"/>
    <lineage>
        <taxon>Bacteria</taxon>
        <taxon>Bacillati</taxon>
        <taxon>Actinomycetota</taxon>
        <taxon>Actinomycetes</taxon>
        <taxon>Mycobacteriales</taxon>
        <taxon>Corynebacteriaceae</taxon>
        <taxon>Corynebacterium</taxon>
    </lineage>
</organism>
<dbReference type="GeneID" id="64189406"/>
<evidence type="ECO:0000313" key="6">
    <source>
        <dbReference type="Proteomes" id="UP001226160"/>
    </source>
</evidence>
<dbReference type="InterPro" id="IPR029069">
    <property type="entry name" value="HotDog_dom_sf"/>
</dbReference>
<dbReference type="PANTHER" id="PTHR43240">
    <property type="entry name" value="1,4-DIHYDROXY-2-NAPHTHOYL-COA THIOESTERASE 1"/>
    <property type="match status" value="1"/>
</dbReference>
<evidence type="ECO:0000313" key="5">
    <source>
        <dbReference type="EMBL" id="MDK4325493.1"/>
    </source>
</evidence>
<reference evidence="5 7" key="1">
    <citation type="submission" date="2023-05" db="EMBL/GenBank/DDBJ databases">
        <title>Metabolic capabilities are highly conserved among human nasal-associated Corynebacterium species in pangenomic analyses.</title>
        <authorList>
            <person name="Tran T.H."/>
            <person name="Roberts A.Q."/>
            <person name="Escapa I.F."/>
            <person name="Gao W."/>
            <person name="Conlan S."/>
            <person name="Kong H."/>
            <person name="Segre J.A."/>
            <person name="Kelly M.S."/>
            <person name="Lemon K.P."/>
        </authorList>
    </citation>
    <scope>NUCLEOTIDE SEQUENCE</scope>
    <source>
        <strain evidence="5">KPL2654</strain>
        <strain evidence="4 7">KPL2811</strain>
    </source>
</reference>
<dbReference type="Pfam" id="PF03061">
    <property type="entry name" value="4HBT"/>
    <property type="match status" value="1"/>
</dbReference>
<name>A0AAP4F9M4_9CORY</name>
<comment type="caution">
    <text evidence="5">The sequence shown here is derived from an EMBL/GenBank/DDBJ whole genome shotgun (WGS) entry which is preliminary data.</text>
</comment>
<dbReference type="PANTHER" id="PTHR43240:SF5">
    <property type="entry name" value="1,4-DIHYDROXY-2-NAPHTHOYL-COA THIOESTERASE 1"/>
    <property type="match status" value="1"/>
</dbReference>
<dbReference type="EMBL" id="JASNVP010000002">
    <property type="protein sequence ID" value="MDK4325493.1"/>
    <property type="molecule type" value="Genomic_DNA"/>
</dbReference>
<dbReference type="InterPro" id="IPR006683">
    <property type="entry name" value="Thioestr_dom"/>
</dbReference>
<sequence length="160" mass="17374">MGYLEAVTTAKTRQLRPEELDELNKSELGLDSHLGVVYSQAGPTEVRAYLDVNSTHLQYAGSVNGGVFCSLAESLASVASMISAQSPCVGVNNSTDFIRGVKDGRIEAIATPIQTGKRTQLWNVEMYNHEALVARTTLRTMVVGPSLKELREQFAAQTNN</sequence>
<evidence type="ECO:0000313" key="7">
    <source>
        <dbReference type="Proteomes" id="UP001243856"/>
    </source>
</evidence>
<dbReference type="GO" id="GO:0005829">
    <property type="term" value="C:cytosol"/>
    <property type="evidence" value="ECO:0007669"/>
    <property type="project" value="TreeGrafter"/>
</dbReference>
<evidence type="ECO:0000259" key="3">
    <source>
        <dbReference type="Pfam" id="PF03061"/>
    </source>
</evidence>
<dbReference type="AlphaFoldDB" id="A0AAP4F9M4"/>
<accession>A0AAP4F9M4</accession>
<dbReference type="InterPro" id="IPR003736">
    <property type="entry name" value="PAAI_dom"/>
</dbReference>
<keyword evidence="7" id="KW-1185">Reference proteome</keyword>
<dbReference type="CDD" id="cd03443">
    <property type="entry name" value="PaaI_thioesterase"/>
    <property type="match status" value="1"/>
</dbReference>
<evidence type="ECO:0000256" key="1">
    <source>
        <dbReference type="ARBA" id="ARBA00008324"/>
    </source>
</evidence>
<gene>
    <name evidence="4" type="ORF">QPX45_00065</name>
    <name evidence="5" type="ORF">QPX54_03055</name>
</gene>
<proteinExistence type="inferred from homology"/>
<dbReference type="Gene3D" id="3.10.129.10">
    <property type="entry name" value="Hotdog Thioesterase"/>
    <property type="match status" value="1"/>
</dbReference>
<feature type="domain" description="Thioesterase" evidence="3">
    <location>
        <begin position="61"/>
        <end position="130"/>
    </location>
</feature>